<evidence type="ECO:0000313" key="3">
    <source>
        <dbReference type="Proteomes" id="UP001497482"/>
    </source>
</evidence>
<sequence length="112" mass="12385">MRGKTDGVWRNRCRGSPGGGEVSEPQKETSDGVRRVQGEGVMDGGGSSIRPPARPRTERSESREWDWEQRGFSLSAEVTLTNCKCVEENQCLRRQSGDDGAFTALLFRHGSI</sequence>
<accession>A0AAV2K571</accession>
<protein>
    <submittedName>
        <fullName evidence="2">Uncharacterized protein</fullName>
    </submittedName>
</protein>
<proteinExistence type="predicted"/>
<dbReference type="EMBL" id="OZ035838">
    <property type="protein sequence ID" value="CAL1583571.1"/>
    <property type="molecule type" value="Genomic_DNA"/>
</dbReference>
<organism evidence="2 3">
    <name type="scientific">Knipowitschia caucasica</name>
    <name type="common">Caucasian dwarf goby</name>
    <name type="synonym">Pomatoschistus caucasicus</name>
    <dbReference type="NCBI Taxonomy" id="637954"/>
    <lineage>
        <taxon>Eukaryota</taxon>
        <taxon>Metazoa</taxon>
        <taxon>Chordata</taxon>
        <taxon>Craniata</taxon>
        <taxon>Vertebrata</taxon>
        <taxon>Euteleostomi</taxon>
        <taxon>Actinopterygii</taxon>
        <taxon>Neopterygii</taxon>
        <taxon>Teleostei</taxon>
        <taxon>Neoteleostei</taxon>
        <taxon>Acanthomorphata</taxon>
        <taxon>Gobiaria</taxon>
        <taxon>Gobiiformes</taxon>
        <taxon>Gobioidei</taxon>
        <taxon>Gobiidae</taxon>
        <taxon>Gobiinae</taxon>
        <taxon>Knipowitschia</taxon>
    </lineage>
</organism>
<gene>
    <name evidence="2" type="ORF">KC01_LOCUS14027</name>
</gene>
<evidence type="ECO:0000256" key="1">
    <source>
        <dbReference type="SAM" id="MobiDB-lite"/>
    </source>
</evidence>
<reference evidence="2 3" key="1">
    <citation type="submission" date="2024-04" db="EMBL/GenBank/DDBJ databases">
        <authorList>
            <person name="Waldvogel A.-M."/>
            <person name="Schoenle A."/>
        </authorList>
    </citation>
    <scope>NUCLEOTIDE SEQUENCE [LARGE SCALE GENOMIC DNA]</scope>
</reference>
<name>A0AAV2K571_KNICA</name>
<evidence type="ECO:0000313" key="2">
    <source>
        <dbReference type="EMBL" id="CAL1583571.1"/>
    </source>
</evidence>
<feature type="region of interest" description="Disordered" evidence="1">
    <location>
        <begin position="1"/>
        <end position="65"/>
    </location>
</feature>
<keyword evidence="3" id="KW-1185">Reference proteome</keyword>
<feature type="compositionally biased region" description="Basic and acidic residues" evidence="1">
    <location>
        <begin position="55"/>
        <end position="65"/>
    </location>
</feature>
<feature type="compositionally biased region" description="Basic and acidic residues" evidence="1">
    <location>
        <begin position="24"/>
        <end position="37"/>
    </location>
</feature>
<dbReference type="AlphaFoldDB" id="A0AAV2K571"/>
<dbReference type="Proteomes" id="UP001497482">
    <property type="component" value="Chromosome 16"/>
</dbReference>